<dbReference type="EMBL" id="CABPRZ010000015">
    <property type="protein sequence ID" value="VVE30119.1"/>
    <property type="molecule type" value="Genomic_DNA"/>
</dbReference>
<dbReference type="AlphaFoldDB" id="A0A5E4X1I9"/>
<evidence type="ECO:0000313" key="1">
    <source>
        <dbReference type="EMBL" id="VVE30119.1"/>
    </source>
</evidence>
<sequence>MNRFRLWKVFVHECLDFFLDCVQPLILLARWIRQRRK</sequence>
<organism evidence="1 2">
    <name type="scientific">Pandoraea terrae</name>
    <dbReference type="NCBI Taxonomy" id="1537710"/>
    <lineage>
        <taxon>Bacteria</taxon>
        <taxon>Pseudomonadati</taxon>
        <taxon>Pseudomonadota</taxon>
        <taxon>Betaproteobacteria</taxon>
        <taxon>Burkholderiales</taxon>
        <taxon>Burkholderiaceae</taxon>
        <taxon>Pandoraea</taxon>
    </lineage>
</organism>
<proteinExistence type="predicted"/>
<dbReference type="Proteomes" id="UP000414233">
    <property type="component" value="Unassembled WGS sequence"/>
</dbReference>
<evidence type="ECO:0008006" key="3">
    <source>
        <dbReference type="Google" id="ProtNLM"/>
    </source>
</evidence>
<accession>A0A5E4X1I9</accession>
<name>A0A5E4X1I9_9BURK</name>
<keyword evidence="2" id="KW-1185">Reference proteome</keyword>
<evidence type="ECO:0000313" key="2">
    <source>
        <dbReference type="Proteomes" id="UP000414233"/>
    </source>
</evidence>
<reference evidence="1 2" key="1">
    <citation type="submission" date="2019-08" db="EMBL/GenBank/DDBJ databases">
        <authorList>
            <person name="Peeters C."/>
        </authorList>
    </citation>
    <scope>NUCLEOTIDE SEQUENCE [LARGE SCALE GENOMIC DNA]</scope>
    <source>
        <strain evidence="1 2">LMG 30175</strain>
    </source>
</reference>
<protein>
    <recommendedName>
        <fullName evidence="3">Transposase</fullName>
    </recommendedName>
</protein>
<gene>
    <name evidence="1" type="ORF">PTE30175_03510</name>
</gene>